<proteinExistence type="predicted"/>
<evidence type="ECO:0000256" key="1">
    <source>
        <dbReference type="SAM" id="Phobius"/>
    </source>
</evidence>
<dbReference type="EMBL" id="DXEM01000035">
    <property type="protein sequence ID" value="HIX68866.1"/>
    <property type="molecule type" value="Genomic_DNA"/>
</dbReference>
<evidence type="ECO:0000313" key="2">
    <source>
        <dbReference type="EMBL" id="HIX68866.1"/>
    </source>
</evidence>
<feature type="transmembrane region" description="Helical" evidence="1">
    <location>
        <begin position="12"/>
        <end position="32"/>
    </location>
</feature>
<reference evidence="2" key="2">
    <citation type="submission" date="2021-04" db="EMBL/GenBank/DDBJ databases">
        <authorList>
            <person name="Gilroy R."/>
        </authorList>
    </citation>
    <scope>NUCLEOTIDE SEQUENCE</scope>
    <source>
        <strain evidence="2">CHK191-13928</strain>
    </source>
</reference>
<protein>
    <submittedName>
        <fullName evidence="2">Uncharacterized protein</fullName>
    </submittedName>
</protein>
<gene>
    <name evidence="2" type="ORF">H9735_12195</name>
</gene>
<accession>A0A9D1WXY7</accession>
<keyword evidence="1" id="KW-1133">Transmembrane helix</keyword>
<dbReference type="AlphaFoldDB" id="A0A9D1WXY7"/>
<comment type="caution">
    <text evidence="2">The sequence shown here is derived from an EMBL/GenBank/DDBJ whole genome shotgun (WGS) entry which is preliminary data.</text>
</comment>
<dbReference type="Proteomes" id="UP000886721">
    <property type="component" value="Unassembled WGS sequence"/>
</dbReference>
<feature type="transmembrane region" description="Helical" evidence="1">
    <location>
        <begin position="44"/>
        <end position="64"/>
    </location>
</feature>
<organism evidence="2 3">
    <name type="scientific">Candidatus Anaerostipes excrementavium</name>
    <dbReference type="NCBI Taxonomy" id="2838463"/>
    <lineage>
        <taxon>Bacteria</taxon>
        <taxon>Bacillati</taxon>
        <taxon>Bacillota</taxon>
        <taxon>Clostridia</taxon>
        <taxon>Lachnospirales</taxon>
        <taxon>Lachnospiraceae</taxon>
        <taxon>Anaerostipes</taxon>
    </lineage>
</organism>
<reference evidence="2" key="1">
    <citation type="journal article" date="2021" name="PeerJ">
        <title>Extensive microbial diversity within the chicken gut microbiome revealed by metagenomics and culture.</title>
        <authorList>
            <person name="Gilroy R."/>
            <person name="Ravi A."/>
            <person name="Getino M."/>
            <person name="Pursley I."/>
            <person name="Horton D.L."/>
            <person name="Alikhan N.F."/>
            <person name="Baker D."/>
            <person name="Gharbi K."/>
            <person name="Hall N."/>
            <person name="Watson M."/>
            <person name="Adriaenssens E.M."/>
            <person name="Foster-Nyarko E."/>
            <person name="Jarju S."/>
            <person name="Secka A."/>
            <person name="Antonio M."/>
            <person name="Oren A."/>
            <person name="Chaudhuri R.R."/>
            <person name="La Ragione R."/>
            <person name="Hildebrand F."/>
            <person name="Pallen M.J."/>
        </authorList>
    </citation>
    <scope>NUCLEOTIDE SEQUENCE</scope>
    <source>
        <strain evidence="2">CHK191-13928</strain>
    </source>
</reference>
<keyword evidence="1" id="KW-0812">Transmembrane</keyword>
<keyword evidence="1" id="KW-0472">Membrane</keyword>
<evidence type="ECO:0000313" key="3">
    <source>
        <dbReference type="Proteomes" id="UP000886721"/>
    </source>
</evidence>
<name>A0A9D1WXY7_9FIRM</name>
<sequence length="90" mass="9962">MKDFLKKYKKVYMALIIIVVAFPAVILLKSPIGIIPRNIGVEIINYGGNIIGGFIGLVGIYITLEYENNKTRYENKQKISSVGTKRSGGV</sequence>